<gene>
    <name evidence="1" type="ORF">FOC1_g10000489</name>
</gene>
<dbReference type="AlphaFoldDB" id="N4TIX1"/>
<reference evidence="2" key="1">
    <citation type="submission" date="2012-09" db="EMBL/GenBank/DDBJ databases">
        <title>Genome sequencing and comparative transcriptomics of race 1 and race 4 of banana pathogen: Fusarium oxysporum f. sp. cubense.</title>
        <authorList>
            <person name="Fang X."/>
            <person name="Huang J."/>
        </authorList>
    </citation>
    <scope>NUCLEOTIDE SEQUENCE [LARGE SCALE GENOMIC DNA]</scope>
    <source>
        <strain evidence="2">race 1</strain>
    </source>
</reference>
<dbReference type="EMBL" id="KB731252">
    <property type="protein sequence ID" value="ENH63413.1"/>
    <property type="molecule type" value="Genomic_DNA"/>
</dbReference>
<protein>
    <submittedName>
        <fullName evidence="1">Uncharacterized protein</fullName>
    </submittedName>
</protein>
<organism evidence="1 2">
    <name type="scientific">Fusarium oxysporum f. sp. cubense (strain race 1)</name>
    <name type="common">Panama disease fungus</name>
    <dbReference type="NCBI Taxonomy" id="1229664"/>
    <lineage>
        <taxon>Eukaryota</taxon>
        <taxon>Fungi</taxon>
        <taxon>Dikarya</taxon>
        <taxon>Ascomycota</taxon>
        <taxon>Pezizomycotina</taxon>
        <taxon>Sordariomycetes</taxon>
        <taxon>Hypocreomycetidae</taxon>
        <taxon>Hypocreales</taxon>
        <taxon>Nectriaceae</taxon>
        <taxon>Fusarium</taxon>
        <taxon>Fusarium oxysporum species complex</taxon>
    </lineage>
</organism>
<evidence type="ECO:0000313" key="1">
    <source>
        <dbReference type="EMBL" id="ENH63413.1"/>
    </source>
</evidence>
<sequence length="98" mass="10778">NAIKPLREHIGVVLLNVDQNAASVQKEADRKLAVASSICQHFKVLSSIPDCCVTATSALSFLSSQKKQRYHLVQASSSSRSLVSARKIPVLFTRDWIN</sequence>
<evidence type="ECO:0000313" key="2">
    <source>
        <dbReference type="Proteomes" id="UP000016928"/>
    </source>
</evidence>
<reference evidence="2" key="2">
    <citation type="journal article" date="2014" name="PLoS ONE">
        <title>Genome and Transcriptome Analysis of the Fungal Pathogen Fusarium oxysporum f. sp. cubense Causing Banana Vascular Wilt Disease.</title>
        <authorList>
            <person name="Guo L."/>
            <person name="Han L."/>
            <person name="Yang L."/>
            <person name="Zeng H."/>
            <person name="Fan D."/>
            <person name="Zhu Y."/>
            <person name="Feng Y."/>
            <person name="Wang G."/>
            <person name="Peng C."/>
            <person name="Jiang X."/>
            <person name="Zhou D."/>
            <person name="Ni P."/>
            <person name="Liang C."/>
            <person name="Liu L."/>
            <person name="Wang J."/>
            <person name="Mao C."/>
            <person name="Fang X."/>
            <person name="Peng M."/>
            <person name="Huang J."/>
        </authorList>
    </citation>
    <scope>NUCLEOTIDE SEQUENCE [LARGE SCALE GENOMIC DNA]</scope>
    <source>
        <strain evidence="2">race 1</strain>
    </source>
</reference>
<dbReference type="HOGENOM" id="CLU_2339115_0_0_1"/>
<accession>N4TIX1</accession>
<proteinExistence type="predicted"/>
<feature type="non-terminal residue" evidence="1">
    <location>
        <position position="1"/>
    </location>
</feature>
<name>N4TIX1_FUSC1</name>
<dbReference type="VEuPathDB" id="FungiDB:FOC1_g10000489"/>
<dbReference type="Proteomes" id="UP000016928">
    <property type="component" value="Unassembled WGS sequence"/>
</dbReference>